<evidence type="ECO:0000256" key="7">
    <source>
        <dbReference type="SAM" id="Phobius"/>
    </source>
</evidence>
<dbReference type="PANTHER" id="PTHR24365:SF541">
    <property type="entry name" value="PROTEIN TOLL-RELATED"/>
    <property type="match status" value="1"/>
</dbReference>
<evidence type="ECO:0000259" key="8">
    <source>
        <dbReference type="PROSITE" id="PS50026"/>
    </source>
</evidence>
<feature type="transmembrane region" description="Helical" evidence="7">
    <location>
        <begin position="7"/>
        <end position="30"/>
    </location>
</feature>
<sequence length="478" mass="54935">MKTLLWIPYATVILTICIVHVTSFTCIITLCSIPNFCENGRECHTDPDTCKSECVCTDNVTHELCRAAEVKLTTNSPMKSSETGTTVRRDYNGASLGPNNDCLHIYNKNITFCQGGRPCHYGNCVTDNVTSNANCECYLGATGGFCADPCCLDCGSHGQCYVNKADSSQYCVCHENYTGERCTTLRLMQNKANQQVQVEKETWYLWLVGISAVVLFLLLLLLIVLPYLMWKHRIILIMKIVHYFQPYEDQDDRIWDAFVSYRSDPVDEEFVLKKLLPMLEKEMDFKLNIHLKDFTVGETIANNIIQAVQNSRRTILVMSKNYVKSEFTRFEYQCAQQEMLQKKHRIIPILLEDITDIKDTIDPTLKVILNSVTYIVWPGENNPKELQKFWKRLELSMPKMQKVKDKGTKVKGDVTVWPENIAIHTINDDTHKDVFSFAENKSSYERQDHKLTTKDDTSHFDTNVLNEMLSSLLSKFRL</sequence>
<feature type="disulfide bond" evidence="6">
    <location>
        <begin position="137"/>
        <end position="146"/>
    </location>
</feature>
<keyword evidence="5 7" id="KW-0472">Membrane</keyword>
<protein>
    <recommendedName>
        <fullName evidence="12">TIR domain-containing protein</fullName>
    </recommendedName>
</protein>
<keyword evidence="6" id="KW-1015">Disulfide bond</keyword>
<evidence type="ECO:0000256" key="3">
    <source>
        <dbReference type="ARBA" id="ARBA00022729"/>
    </source>
</evidence>
<keyword evidence="6" id="KW-0245">EGF-like domain</keyword>
<dbReference type="InterPro" id="IPR000742">
    <property type="entry name" value="EGF"/>
</dbReference>
<dbReference type="InterPro" id="IPR000157">
    <property type="entry name" value="TIR_dom"/>
</dbReference>
<evidence type="ECO:0000256" key="1">
    <source>
        <dbReference type="ARBA" id="ARBA00004370"/>
    </source>
</evidence>
<dbReference type="PROSITE" id="PS50104">
    <property type="entry name" value="TIR"/>
    <property type="match status" value="1"/>
</dbReference>
<evidence type="ECO:0000256" key="6">
    <source>
        <dbReference type="PROSITE-ProRule" id="PRU00076"/>
    </source>
</evidence>
<dbReference type="InterPro" id="IPR035897">
    <property type="entry name" value="Toll_tir_struct_dom_sf"/>
</dbReference>
<dbReference type="SUPFAM" id="SSF52200">
    <property type="entry name" value="Toll/Interleukin receptor TIR domain"/>
    <property type="match status" value="1"/>
</dbReference>
<dbReference type="AlphaFoldDB" id="A0ABD3W9R1"/>
<reference evidence="10 11" key="1">
    <citation type="submission" date="2024-11" db="EMBL/GenBank/DDBJ databases">
        <title>Chromosome-level genome assembly of the freshwater bivalve Anodonta woodiana.</title>
        <authorList>
            <person name="Chen X."/>
        </authorList>
    </citation>
    <scope>NUCLEOTIDE SEQUENCE [LARGE SCALE GENOMIC DNA]</scope>
    <source>
        <strain evidence="10">MN2024</strain>
        <tissue evidence="10">Gills</tissue>
    </source>
</reference>
<feature type="disulfide bond" evidence="6">
    <location>
        <begin position="173"/>
        <end position="182"/>
    </location>
</feature>
<comment type="caution">
    <text evidence="10">The sequence shown here is derived from an EMBL/GenBank/DDBJ whole genome shotgun (WGS) entry which is preliminary data.</text>
</comment>
<feature type="transmembrane region" description="Helical" evidence="7">
    <location>
        <begin position="203"/>
        <end position="230"/>
    </location>
</feature>
<gene>
    <name evidence="10" type="ORF">ACJMK2_042150</name>
</gene>
<accession>A0ABD3W9R1</accession>
<evidence type="ECO:0000256" key="5">
    <source>
        <dbReference type="ARBA" id="ARBA00023136"/>
    </source>
</evidence>
<evidence type="ECO:0008006" key="12">
    <source>
        <dbReference type="Google" id="ProtNLM"/>
    </source>
</evidence>
<feature type="disulfide bond" evidence="6">
    <location>
        <begin position="154"/>
        <end position="171"/>
    </location>
</feature>
<evidence type="ECO:0000313" key="11">
    <source>
        <dbReference type="Proteomes" id="UP001634394"/>
    </source>
</evidence>
<dbReference type="PROSITE" id="PS00022">
    <property type="entry name" value="EGF_1"/>
    <property type="match status" value="2"/>
</dbReference>
<dbReference type="Gene3D" id="3.40.50.10140">
    <property type="entry name" value="Toll/interleukin-1 receptor homology (TIR) domain"/>
    <property type="match status" value="1"/>
</dbReference>
<dbReference type="PRINTS" id="PR01537">
    <property type="entry name" value="INTRLKN1R1F"/>
</dbReference>
<feature type="domain" description="EGF-like" evidence="8">
    <location>
        <begin position="109"/>
        <end position="147"/>
    </location>
</feature>
<dbReference type="GO" id="GO:0016020">
    <property type="term" value="C:membrane"/>
    <property type="evidence" value="ECO:0007669"/>
    <property type="project" value="UniProtKB-SubCell"/>
</dbReference>
<keyword evidence="11" id="KW-1185">Reference proteome</keyword>
<dbReference type="Pfam" id="PF01582">
    <property type="entry name" value="TIR"/>
    <property type="match status" value="1"/>
</dbReference>
<feature type="domain" description="EGF-like" evidence="8">
    <location>
        <begin position="148"/>
        <end position="183"/>
    </location>
</feature>
<keyword evidence="3" id="KW-0732">Signal</keyword>
<evidence type="ECO:0000256" key="2">
    <source>
        <dbReference type="ARBA" id="ARBA00022692"/>
    </source>
</evidence>
<keyword evidence="2 7" id="KW-0812">Transmembrane</keyword>
<feature type="disulfide bond" evidence="6">
    <location>
        <begin position="150"/>
        <end position="160"/>
    </location>
</feature>
<comment type="subcellular location">
    <subcellularLocation>
        <location evidence="1">Membrane</location>
    </subcellularLocation>
</comment>
<dbReference type="PROSITE" id="PS50026">
    <property type="entry name" value="EGF_3"/>
    <property type="match status" value="2"/>
</dbReference>
<dbReference type="Proteomes" id="UP001634394">
    <property type="component" value="Unassembled WGS sequence"/>
</dbReference>
<evidence type="ECO:0000313" key="10">
    <source>
        <dbReference type="EMBL" id="KAL3869473.1"/>
    </source>
</evidence>
<keyword evidence="4 7" id="KW-1133">Transmembrane helix</keyword>
<name>A0ABD3W9R1_SINWO</name>
<dbReference type="SMART" id="SM00255">
    <property type="entry name" value="TIR"/>
    <property type="match status" value="1"/>
</dbReference>
<proteinExistence type="predicted"/>
<dbReference type="EMBL" id="JBJQND010000008">
    <property type="protein sequence ID" value="KAL3869473.1"/>
    <property type="molecule type" value="Genomic_DNA"/>
</dbReference>
<organism evidence="10 11">
    <name type="scientific">Sinanodonta woodiana</name>
    <name type="common">Chinese pond mussel</name>
    <name type="synonym">Anodonta woodiana</name>
    <dbReference type="NCBI Taxonomy" id="1069815"/>
    <lineage>
        <taxon>Eukaryota</taxon>
        <taxon>Metazoa</taxon>
        <taxon>Spiralia</taxon>
        <taxon>Lophotrochozoa</taxon>
        <taxon>Mollusca</taxon>
        <taxon>Bivalvia</taxon>
        <taxon>Autobranchia</taxon>
        <taxon>Heteroconchia</taxon>
        <taxon>Palaeoheterodonta</taxon>
        <taxon>Unionida</taxon>
        <taxon>Unionoidea</taxon>
        <taxon>Unionidae</taxon>
        <taxon>Unioninae</taxon>
        <taxon>Sinanodonta</taxon>
    </lineage>
</organism>
<feature type="domain" description="TIR" evidence="9">
    <location>
        <begin position="253"/>
        <end position="397"/>
    </location>
</feature>
<evidence type="ECO:0000259" key="9">
    <source>
        <dbReference type="PROSITE" id="PS50104"/>
    </source>
</evidence>
<evidence type="ECO:0000256" key="4">
    <source>
        <dbReference type="ARBA" id="ARBA00022989"/>
    </source>
</evidence>
<dbReference type="PANTHER" id="PTHR24365">
    <property type="entry name" value="TOLL-LIKE RECEPTOR"/>
    <property type="match status" value="1"/>
</dbReference>
<comment type="caution">
    <text evidence="6">Lacks conserved residue(s) required for the propagation of feature annotation.</text>
</comment>